<evidence type="ECO:0000313" key="3">
    <source>
        <dbReference type="Proteomes" id="UP000245762"/>
    </source>
</evidence>
<dbReference type="InterPro" id="IPR032577">
    <property type="entry name" value="DUF4920"/>
</dbReference>
<sequence length="152" mass="17009">MKVFNILTAIFLLSQTLVQAQGTDSYGTSFKVNTTSNYENGVFEKIGVKDTIMTQVSGTIVEVCKSKGCWMKVDIGNEEQVFVKFKDYGFFVPTDSENGKVVMNGIAFVEEVSIDEQRHYAEDAGKSKEEVIKITKPKRTLRFEASGVQIEK</sequence>
<keyword evidence="3" id="KW-1185">Reference proteome</keyword>
<proteinExistence type="predicted"/>
<gene>
    <name evidence="2" type="ORF">DKG77_08075</name>
</gene>
<feature type="signal peptide" evidence="1">
    <location>
        <begin position="1"/>
        <end position="20"/>
    </location>
</feature>
<name>A0A316KVG7_9FLAO</name>
<dbReference type="AlphaFoldDB" id="A0A316KVG7"/>
<protein>
    <submittedName>
        <fullName evidence="2">DUF4920 domain-containing protein</fullName>
    </submittedName>
</protein>
<organism evidence="2 3">
    <name type="scientific">Flagellimonas aquimarina</name>
    <dbReference type="NCBI Taxonomy" id="2201895"/>
    <lineage>
        <taxon>Bacteria</taxon>
        <taxon>Pseudomonadati</taxon>
        <taxon>Bacteroidota</taxon>
        <taxon>Flavobacteriia</taxon>
        <taxon>Flavobacteriales</taxon>
        <taxon>Flavobacteriaceae</taxon>
        <taxon>Flagellimonas</taxon>
    </lineage>
</organism>
<dbReference type="Proteomes" id="UP000245762">
    <property type="component" value="Unassembled WGS sequence"/>
</dbReference>
<keyword evidence="1" id="KW-0732">Signal</keyword>
<dbReference type="RefSeq" id="WP_109662008.1">
    <property type="nucleotide sequence ID" value="NZ_QGEG01000002.1"/>
</dbReference>
<reference evidence="2 3" key="1">
    <citation type="submission" date="2018-05" db="EMBL/GenBank/DDBJ databases">
        <title>Complete genome sequence of Flagellimonas aquimarina ECD12 isolated from seaweed Ecklonia cava.</title>
        <authorList>
            <person name="Choi S."/>
            <person name="Seong C."/>
        </authorList>
    </citation>
    <scope>NUCLEOTIDE SEQUENCE [LARGE SCALE GENOMIC DNA]</scope>
    <source>
        <strain evidence="2 3">ECD12</strain>
    </source>
</reference>
<evidence type="ECO:0000313" key="2">
    <source>
        <dbReference type="EMBL" id="PWL38227.1"/>
    </source>
</evidence>
<comment type="caution">
    <text evidence="2">The sequence shown here is derived from an EMBL/GenBank/DDBJ whole genome shotgun (WGS) entry which is preliminary data.</text>
</comment>
<dbReference type="OrthoDB" id="129527at2"/>
<feature type="chain" id="PRO_5016300381" evidence="1">
    <location>
        <begin position="21"/>
        <end position="152"/>
    </location>
</feature>
<dbReference type="Pfam" id="PF16267">
    <property type="entry name" value="DUF4920"/>
    <property type="match status" value="1"/>
</dbReference>
<accession>A0A316KVG7</accession>
<evidence type="ECO:0000256" key="1">
    <source>
        <dbReference type="SAM" id="SignalP"/>
    </source>
</evidence>
<dbReference type="EMBL" id="QGEG01000002">
    <property type="protein sequence ID" value="PWL38227.1"/>
    <property type="molecule type" value="Genomic_DNA"/>
</dbReference>